<gene>
    <name evidence="2" type="ORF">EF878_21260</name>
</gene>
<accession>A0A3N0FG16</accession>
<sequence>FPQGKSAGARAVDDVSLHIRQGEVYGIVGTSGAGKSTLLRTINL</sequence>
<dbReference type="InterPro" id="IPR003439">
    <property type="entry name" value="ABC_transporter-like_ATP-bd"/>
</dbReference>
<organism evidence="2 3">
    <name type="scientific">Dickeya undicola</name>
    <dbReference type="NCBI Taxonomy" id="1577887"/>
    <lineage>
        <taxon>Bacteria</taxon>
        <taxon>Pseudomonadati</taxon>
        <taxon>Pseudomonadota</taxon>
        <taxon>Gammaproteobacteria</taxon>
        <taxon>Enterobacterales</taxon>
        <taxon>Pectobacteriaceae</taxon>
        <taxon>Dickeya</taxon>
    </lineage>
</organism>
<feature type="domain" description="ABC transporter" evidence="1">
    <location>
        <begin position="13"/>
        <end position="42"/>
    </location>
</feature>
<dbReference type="Proteomes" id="UP000276061">
    <property type="component" value="Unassembled WGS sequence"/>
</dbReference>
<name>A0A3N0FG16_9GAMM</name>
<evidence type="ECO:0000313" key="2">
    <source>
        <dbReference type="EMBL" id="RNL99071.1"/>
    </source>
</evidence>
<evidence type="ECO:0000259" key="1">
    <source>
        <dbReference type="Pfam" id="PF00005"/>
    </source>
</evidence>
<feature type="non-terminal residue" evidence="2">
    <location>
        <position position="1"/>
    </location>
</feature>
<dbReference type="Pfam" id="PF00005">
    <property type="entry name" value="ABC_tran"/>
    <property type="match status" value="1"/>
</dbReference>
<dbReference type="GO" id="GO:0016887">
    <property type="term" value="F:ATP hydrolysis activity"/>
    <property type="evidence" value="ECO:0007669"/>
    <property type="project" value="InterPro"/>
</dbReference>
<keyword evidence="2" id="KW-0067">ATP-binding</keyword>
<evidence type="ECO:0000313" key="3">
    <source>
        <dbReference type="Proteomes" id="UP000276061"/>
    </source>
</evidence>
<dbReference type="AlphaFoldDB" id="A0A3N0FG16"/>
<dbReference type="GO" id="GO:0005524">
    <property type="term" value="F:ATP binding"/>
    <property type="evidence" value="ECO:0007669"/>
    <property type="project" value="UniProtKB-KW"/>
</dbReference>
<protein>
    <submittedName>
        <fullName evidence="2">ATP-binding cassette domain-containing protein</fullName>
    </submittedName>
</protein>
<dbReference type="EMBL" id="RJLR01000125">
    <property type="protein sequence ID" value="RNL99071.1"/>
    <property type="molecule type" value="Genomic_DNA"/>
</dbReference>
<proteinExistence type="predicted"/>
<dbReference type="InterPro" id="IPR027417">
    <property type="entry name" value="P-loop_NTPase"/>
</dbReference>
<dbReference type="OrthoDB" id="9778870at2"/>
<comment type="caution">
    <text evidence="2">The sequence shown here is derived from an EMBL/GenBank/DDBJ whole genome shotgun (WGS) entry which is preliminary data.</text>
</comment>
<reference evidence="2 3" key="1">
    <citation type="submission" date="2018-11" db="EMBL/GenBank/DDBJ databases">
        <title>Characterization of surface water Dickeya isolates.</title>
        <authorList>
            <person name="Van Gijsegem F."/>
            <person name="Pedron J."/>
        </authorList>
    </citation>
    <scope>NUCLEOTIDE SEQUENCE [LARGE SCALE GENOMIC DNA]</scope>
    <source>
        <strain evidence="2 3">FVG1-MFV-O17</strain>
    </source>
</reference>
<dbReference type="SUPFAM" id="SSF52540">
    <property type="entry name" value="P-loop containing nucleoside triphosphate hydrolases"/>
    <property type="match status" value="1"/>
</dbReference>
<dbReference type="Gene3D" id="3.40.50.300">
    <property type="entry name" value="P-loop containing nucleotide triphosphate hydrolases"/>
    <property type="match status" value="1"/>
</dbReference>
<keyword evidence="2" id="KW-0547">Nucleotide-binding</keyword>
<feature type="non-terminal residue" evidence="2">
    <location>
        <position position="44"/>
    </location>
</feature>
<dbReference type="RefSeq" id="WP_123253473.1">
    <property type="nucleotide sequence ID" value="NZ_RJLR01000125.1"/>
</dbReference>